<organism evidence="2 3">
    <name type="scientific">Gallus gallus</name>
    <name type="common">Chicken</name>
    <dbReference type="NCBI Taxonomy" id="9031"/>
    <lineage>
        <taxon>Eukaryota</taxon>
        <taxon>Metazoa</taxon>
        <taxon>Chordata</taxon>
        <taxon>Craniata</taxon>
        <taxon>Vertebrata</taxon>
        <taxon>Euteleostomi</taxon>
        <taxon>Archelosauria</taxon>
        <taxon>Archosauria</taxon>
        <taxon>Dinosauria</taxon>
        <taxon>Saurischia</taxon>
        <taxon>Theropoda</taxon>
        <taxon>Coelurosauria</taxon>
        <taxon>Aves</taxon>
        <taxon>Neognathae</taxon>
        <taxon>Galloanserae</taxon>
        <taxon>Galliformes</taxon>
        <taxon>Phasianidae</taxon>
        <taxon>Phasianinae</taxon>
        <taxon>Gallus</taxon>
    </lineage>
</organism>
<protein>
    <submittedName>
        <fullName evidence="2">Uncharacterized protein</fullName>
    </submittedName>
</protein>
<feature type="region of interest" description="Disordered" evidence="1">
    <location>
        <begin position="12"/>
        <end position="38"/>
    </location>
</feature>
<dbReference type="Ensembl" id="ENSGALT00010036705.1">
    <property type="protein sequence ID" value="ENSGALP00010021404.1"/>
    <property type="gene ID" value="ENSGALG00010015241.1"/>
</dbReference>
<reference evidence="2" key="1">
    <citation type="submission" date="2020-11" db="EMBL/GenBank/DDBJ databases">
        <title>Gallus gallus (Chicken) genome, bGalGal1, GRCg7b, maternal haplotype autosomes + Z &amp; W.</title>
        <authorList>
            <person name="Warren W."/>
            <person name="Formenti G."/>
            <person name="Fedrigo O."/>
            <person name="Haase B."/>
            <person name="Mountcastle J."/>
            <person name="Balacco J."/>
            <person name="Tracey A."/>
            <person name="Schneider V."/>
            <person name="Okimoto R."/>
            <person name="Cheng H."/>
            <person name="Hawken R."/>
            <person name="Howe K."/>
            <person name="Jarvis E.D."/>
        </authorList>
    </citation>
    <scope>NUCLEOTIDE SEQUENCE [LARGE SCALE GENOMIC DNA]</scope>
    <source>
        <strain evidence="2">Broiler</strain>
    </source>
</reference>
<accession>A0A8V0YRS7</accession>
<proteinExistence type="predicted"/>
<evidence type="ECO:0000313" key="2">
    <source>
        <dbReference type="Ensembl" id="ENSGALP00010021404.1"/>
    </source>
</evidence>
<evidence type="ECO:0000313" key="3">
    <source>
        <dbReference type="Proteomes" id="UP000000539"/>
    </source>
</evidence>
<name>A0A8V0YRS7_CHICK</name>
<feature type="compositionally biased region" description="Low complexity" evidence="1">
    <location>
        <begin position="12"/>
        <end position="23"/>
    </location>
</feature>
<keyword evidence="3" id="KW-1185">Reference proteome</keyword>
<reference evidence="2" key="3">
    <citation type="submission" date="2025-09" db="UniProtKB">
        <authorList>
            <consortium name="Ensembl"/>
        </authorList>
    </citation>
    <scope>IDENTIFICATION</scope>
    <source>
        <strain evidence="2">broiler</strain>
    </source>
</reference>
<evidence type="ECO:0000256" key="1">
    <source>
        <dbReference type="SAM" id="MobiDB-lite"/>
    </source>
</evidence>
<sequence>MAAAVLAAPEGGSAAMPMGSAATCPPPAGPAGPGSWSRSLDRALEEAAASGTLSLSGRKLRDYPRASAANHDLSDTTRCVWECEIYVKAVLPGIFPESGADGCAVCSAQAAVAACCITSFLNCIY</sequence>
<dbReference type="Proteomes" id="UP000000539">
    <property type="component" value="Chromosome 9"/>
</dbReference>
<dbReference type="GeneTree" id="ENSGT01030000235360"/>
<reference evidence="2" key="2">
    <citation type="submission" date="2025-08" db="UniProtKB">
        <authorList>
            <consortium name="Ensembl"/>
        </authorList>
    </citation>
    <scope>IDENTIFICATION</scope>
    <source>
        <strain evidence="2">broiler</strain>
    </source>
</reference>
<dbReference type="AlphaFoldDB" id="A0A8V0YRS7"/>